<name>A0A645E121_9ZZZZ</name>
<gene>
    <name evidence="1" type="ORF">SDC9_142219</name>
</gene>
<sequence length="94" mass="10498">MQGLEDFVRSRVLQHVAGGAGAQHRQHILAIIQGGDSQHTHLGPTRSNDFCGLDATHLRHLNVHHHDIRQQAFNGRDGFSPVLRLAYHLDLRVA</sequence>
<reference evidence="1" key="1">
    <citation type="submission" date="2019-08" db="EMBL/GenBank/DDBJ databases">
        <authorList>
            <person name="Kucharzyk K."/>
            <person name="Murdoch R.W."/>
            <person name="Higgins S."/>
            <person name="Loffler F."/>
        </authorList>
    </citation>
    <scope>NUCLEOTIDE SEQUENCE</scope>
</reference>
<protein>
    <submittedName>
        <fullName evidence="1">Uncharacterized protein</fullName>
    </submittedName>
</protein>
<proteinExistence type="predicted"/>
<accession>A0A645E121</accession>
<dbReference type="EMBL" id="VSSQ01041602">
    <property type="protein sequence ID" value="MPM95068.1"/>
    <property type="molecule type" value="Genomic_DNA"/>
</dbReference>
<organism evidence="1">
    <name type="scientific">bioreactor metagenome</name>
    <dbReference type="NCBI Taxonomy" id="1076179"/>
    <lineage>
        <taxon>unclassified sequences</taxon>
        <taxon>metagenomes</taxon>
        <taxon>ecological metagenomes</taxon>
    </lineage>
</organism>
<dbReference type="AlphaFoldDB" id="A0A645E121"/>
<evidence type="ECO:0000313" key="1">
    <source>
        <dbReference type="EMBL" id="MPM95068.1"/>
    </source>
</evidence>
<comment type="caution">
    <text evidence="1">The sequence shown here is derived from an EMBL/GenBank/DDBJ whole genome shotgun (WGS) entry which is preliminary data.</text>
</comment>